<organism evidence="1">
    <name type="scientific">Amphimedon queenslandica</name>
    <name type="common">Sponge</name>
    <dbReference type="NCBI Taxonomy" id="400682"/>
    <lineage>
        <taxon>Eukaryota</taxon>
        <taxon>Metazoa</taxon>
        <taxon>Porifera</taxon>
        <taxon>Demospongiae</taxon>
        <taxon>Heteroscleromorpha</taxon>
        <taxon>Haplosclerida</taxon>
        <taxon>Niphatidae</taxon>
        <taxon>Amphimedon</taxon>
    </lineage>
</organism>
<dbReference type="AlphaFoldDB" id="A0A1X7SGV4"/>
<sequence>MQQFLKKLADKLSLKWSRNYSITLHWIRTNLSFALVRATNLCIRGSRSRWKGLGTDDGSGINLLFISDDGSGGSK</sequence>
<accession>A0A1X7SGV4</accession>
<reference evidence="1" key="1">
    <citation type="submission" date="2017-05" db="UniProtKB">
        <authorList>
            <consortium name="EnsemblMetazoa"/>
        </authorList>
    </citation>
    <scope>IDENTIFICATION</scope>
</reference>
<name>A0A1X7SGV4_AMPQE</name>
<dbReference type="EnsemblMetazoa" id="Aqu2.1.01304_001">
    <property type="protein sequence ID" value="Aqu2.1.01304_001"/>
    <property type="gene ID" value="Aqu2.1.01304"/>
</dbReference>
<proteinExistence type="predicted"/>
<dbReference type="InParanoid" id="A0A1X7SGV4"/>
<protein>
    <submittedName>
        <fullName evidence="1">Uncharacterized protein</fullName>
    </submittedName>
</protein>
<evidence type="ECO:0000313" key="1">
    <source>
        <dbReference type="EnsemblMetazoa" id="Aqu2.1.01304_001"/>
    </source>
</evidence>